<keyword evidence="1" id="KW-0472">Membrane</keyword>
<feature type="transmembrane region" description="Helical" evidence="1">
    <location>
        <begin position="304"/>
        <end position="329"/>
    </location>
</feature>
<feature type="transmembrane region" description="Helical" evidence="1">
    <location>
        <begin position="39"/>
        <end position="58"/>
    </location>
</feature>
<evidence type="ECO:0008006" key="4">
    <source>
        <dbReference type="Google" id="ProtNLM"/>
    </source>
</evidence>
<name>A0A0H4VD84_9SPHN</name>
<feature type="transmembrane region" description="Helical" evidence="1">
    <location>
        <begin position="125"/>
        <end position="145"/>
    </location>
</feature>
<organism evidence="2 3">
    <name type="scientific">Aurantiacibacter atlanticus</name>
    <dbReference type="NCBI Taxonomy" id="1648404"/>
    <lineage>
        <taxon>Bacteria</taxon>
        <taxon>Pseudomonadati</taxon>
        <taxon>Pseudomonadota</taxon>
        <taxon>Alphaproteobacteria</taxon>
        <taxon>Sphingomonadales</taxon>
        <taxon>Erythrobacteraceae</taxon>
        <taxon>Aurantiacibacter</taxon>
    </lineage>
</organism>
<feature type="transmembrane region" description="Helical" evidence="1">
    <location>
        <begin position="95"/>
        <end position="113"/>
    </location>
</feature>
<reference evidence="3" key="2">
    <citation type="submission" date="2015-04" db="EMBL/GenBank/DDBJ databases">
        <title>The complete genome sequence of Erythrobacter sp. s21-N3.</title>
        <authorList>
            <person name="Zhuang L."/>
            <person name="Liu Y."/>
            <person name="Shao Z."/>
        </authorList>
    </citation>
    <scope>NUCLEOTIDE SEQUENCE [LARGE SCALE GENOMIC DNA]</scope>
    <source>
        <strain evidence="3">s21-N3</strain>
    </source>
</reference>
<dbReference type="KEGG" id="ery:CP97_12435"/>
<dbReference type="InterPro" id="IPR025291">
    <property type="entry name" value="DUF4153"/>
</dbReference>
<feature type="transmembrane region" description="Helical" evidence="1">
    <location>
        <begin position="165"/>
        <end position="185"/>
    </location>
</feature>
<keyword evidence="1" id="KW-1133">Transmembrane helix</keyword>
<sequence length="579" mass="62619">MHPCRRSNNKLRKADGNMESISPPEYDQLEAYQLEDWPLRPWILAAMLAAAGLLIHLFSDGGDTEAPARVAAAVAVGFGGIAAAFTLNEHRRVEAAIFSAIVGLVMGGVAWHIVRMDEHLAGQEFAFAAGVFFSVLAVPLFQAGFHRTRFATPYRLTHTHVWADAISGGGAVAFTAISWLMLLLLDGLFGIVGIDLLGDLMGEGWFGWSWSGAALGAALGLIRNNLKILVVLQNVVMLVLGLLAVPLGIALIIFLVALIASGGQALWEATDSATPILLTCAVGCFVLANATIRDSEGERSTNIVLRIASLILVAGIFPLTLFAAISIGIRINQHGLSPERIWSLIAIIIACAYGLAYWVALALGRKDGWSHRVRHANLHLAATTCIVALLLAIPLLDFGKISAKNQVARLDAGTVTLEEFDFAALRWEFGDAGRQALARLTRREGDVAQLAQAALEDTERYRFDRARQGGSPANIAYDFEDPELRGWVAAYLEREPWECAPICVVLDLGMEAERRHVAIVRADSVRHVRFRDDGVPYPPPPPQILPSPAATIAPGDVEIRDYSGRQIFIDGQPVGAPFE</sequence>
<dbReference type="STRING" id="1648404.CP97_12435"/>
<feature type="transmembrane region" description="Helical" evidence="1">
    <location>
        <begin position="205"/>
        <end position="223"/>
    </location>
</feature>
<proteinExistence type="predicted"/>
<evidence type="ECO:0000256" key="1">
    <source>
        <dbReference type="SAM" id="Phobius"/>
    </source>
</evidence>
<reference evidence="2 3" key="1">
    <citation type="journal article" date="2015" name="Int. J. Syst. Evol. Microbiol.">
        <title>Erythrobacter atlanticus sp. nov., a bacterium from ocean sediment able to degrade polycyclic aromatic hydrocarbons.</title>
        <authorList>
            <person name="Zhuang L."/>
            <person name="Liu Y."/>
            <person name="Wang L."/>
            <person name="Wang W."/>
            <person name="Shao Z."/>
        </authorList>
    </citation>
    <scope>NUCLEOTIDE SEQUENCE [LARGE SCALE GENOMIC DNA]</scope>
    <source>
        <strain evidence="3">s21-N3</strain>
    </source>
</reference>
<evidence type="ECO:0000313" key="3">
    <source>
        <dbReference type="Proteomes" id="UP000059113"/>
    </source>
</evidence>
<dbReference type="Proteomes" id="UP000059113">
    <property type="component" value="Chromosome"/>
</dbReference>
<dbReference type="EMBL" id="CP011310">
    <property type="protein sequence ID" value="AKQ42672.2"/>
    <property type="molecule type" value="Genomic_DNA"/>
</dbReference>
<gene>
    <name evidence="2" type="ORF">CP97_12435</name>
</gene>
<keyword evidence="3" id="KW-1185">Reference proteome</keyword>
<keyword evidence="1" id="KW-0812">Transmembrane</keyword>
<feature type="transmembrane region" description="Helical" evidence="1">
    <location>
        <begin position="341"/>
        <end position="364"/>
    </location>
</feature>
<evidence type="ECO:0000313" key="2">
    <source>
        <dbReference type="EMBL" id="AKQ42672.2"/>
    </source>
</evidence>
<dbReference type="AlphaFoldDB" id="A0A0H4VD84"/>
<accession>A0A0H4VD84</accession>
<protein>
    <recommendedName>
        <fullName evidence="4">DUF4153 domain-containing protein</fullName>
    </recommendedName>
</protein>
<feature type="transmembrane region" description="Helical" evidence="1">
    <location>
        <begin position="70"/>
        <end position="88"/>
    </location>
</feature>
<feature type="transmembrane region" description="Helical" evidence="1">
    <location>
        <begin position="376"/>
        <end position="396"/>
    </location>
</feature>
<dbReference type="Pfam" id="PF13687">
    <property type="entry name" value="DUF4153"/>
    <property type="match status" value="1"/>
</dbReference>
<feature type="transmembrane region" description="Helical" evidence="1">
    <location>
        <begin position="272"/>
        <end position="292"/>
    </location>
</feature>
<feature type="transmembrane region" description="Helical" evidence="1">
    <location>
        <begin position="235"/>
        <end position="260"/>
    </location>
</feature>